<evidence type="ECO:0000256" key="2">
    <source>
        <dbReference type="ARBA" id="ARBA00022833"/>
    </source>
</evidence>
<proteinExistence type="predicted"/>
<dbReference type="Pfam" id="PF04082">
    <property type="entry name" value="Fungal_trans"/>
    <property type="match status" value="1"/>
</dbReference>
<dbReference type="PROSITE" id="PS00463">
    <property type="entry name" value="ZN2_CY6_FUNGAL_1"/>
    <property type="match status" value="1"/>
</dbReference>
<feature type="region of interest" description="Disordered" evidence="7">
    <location>
        <begin position="60"/>
        <end position="87"/>
    </location>
</feature>
<dbReference type="SMART" id="SM00066">
    <property type="entry name" value="GAL4"/>
    <property type="match status" value="1"/>
</dbReference>
<dbReference type="Proteomes" id="UP000034164">
    <property type="component" value="Unassembled WGS sequence"/>
</dbReference>
<dbReference type="SMART" id="SM00906">
    <property type="entry name" value="Fungal_trans"/>
    <property type="match status" value="1"/>
</dbReference>
<keyword evidence="1" id="KW-0479">Metal-binding</keyword>
<keyword evidence="5" id="KW-0804">Transcription</keyword>
<dbReference type="GO" id="GO:0005634">
    <property type="term" value="C:nucleus"/>
    <property type="evidence" value="ECO:0007669"/>
    <property type="project" value="TreeGrafter"/>
</dbReference>
<protein>
    <recommendedName>
        <fullName evidence="8">Zn(2)-C6 fungal-type domain-containing protein</fullName>
    </recommendedName>
</protein>
<sequence length="898" mass="101208">MSPTPPSTTSSSIGAHSPDGQYRIVRKRNRVPVSCAPCRNRKLKCNRGLPCENCVKRSDGPSCTYAQPKTRKKPTSNQDPPVTPDGMQNRIDRLEGLVLSLMTNGAQSVGPAAAQAALSGESTSSTSRQDTQELGFGDEMDGDEEESDTEQVTKSFGVMKVDAKTQKSYYVSEAHWMMVLNDISEVKQYFITHKKQYEEHIEKIQAANNEPHFAAPPLIFGAMKPPSEKEILSNFPSKYTTDILISRYFDHYDPFTHFIHVPSFKKEYERHWEDPSKTSIVWIGMVFAMLRLAFLTYHDESDEPPEFRGKSRHMASTYRNSMAQCLVLADYTKPHCFLMEALVLHLHGDYSQVNESEVSVWVLIGVIVRLAMRMGYHRDAKMFPNISVFQGEMRRRMWAFIRQADLLLSFQVGLPSMIRTGDYDTEFPRNLYDTDIDEDTVKLPPERPLVEPAEISFLIVKARVAFAFGRVLETTQKVTGSSYEEVMELDHQLRQARDMIPERMAIKPLAECNEPVHVTKSRFVIGSIYHKAQCVLHRRFLHRSRENPRYAYSRRTCIDSAMELLRFQNMLQSASKVDNRLQSTKGYITTTSTHDFLMAGTILALDIYQLIQEKASGRTSSDTFALGRDRYQEELAVLRRSRDIWNEVKDQSVDAWRATAIMDVMLGKLFPNQSQQEQNRSNTGTTAGPSVVPSVEGPFAPQDEKQNAAMTLGLLSTGLNQMGSTGSPPQFSDTDLMRFEAISGFGGVTNQGGMIDPTQLPTPGGIGLGTGIGILGQMPTMQPFNLDWETWDNYVQTATTDPNSQGWPMFDMQGFSPGPLQPSPPSPQPPTLPQQQQHQPHQHQAHQAHQAHQPHQPHQPHLSHQQPHEQQTRQGTTGGKSLFSMQHNIFDALGRDGR</sequence>
<evidence type="ECO:0000259" key="8">
    <source>
        <dbReference type="PROSITE" id="PS50048"/>
    </source>
</evidence>
<keyword evidence="3" id="KW-0805">Transcription regulation</keyword>
<dbReference type="PROSITE" id="PS50048">
    <property type="entry name" value="ZN2_CY6_FUNGAL_2"/>
    <property type="match status" value="1"/>
</dbReference>
<evidence type="ECO:0000256" key="4">
    <source>
        <dbReference type="ARBA" id="ARBA00023125"/>
    </source>
</evidence>
<name>A0A0G2HX62_9EURO</name>
<dbReference type="GO" id="GO:0006351">
    <property type="term" value="P:DNA-templated transcription"/>
    <property type="evidence" value="ECO:0007669"/>
    <property type="project" value="InterPro"/>
</dbReference>
<dbReference type="Gene3D" id="4.10.240.10">
    <property type="entry name" value="Zn(2)-C6 fungal-type DNA-binding domain"/>
    <property type="match status" value="1"/>
</dbReference>
<feature type="domain" description="Zn(2)-C6 fungal-type" evidence="8">
    <location>
        <begin position="34"/>
        <end position="65"/>
    </location>
</feature>
<keyword evidence="4" id="KW-0238">DNA-binding</keyword>
<dbReference type="CDD" id="cd12148">
    <property type="entry name" value="fungal_TF_MHR"/>
    <property type="match status" value="1"/>
</dbReference>
<evidence type="ECO:0000256" key="5">
    <source>
        <dbReference type="ARBA" id="ARBA00023163"/>
    </source>
</evidence>
<evidence type="ECO:0000256" key="7">
    <source>
        <dbReference type="SAM" id="MobiDB-lite"/>
    </source>
</evidence>
<feature type="compositionally biased region" description="Pro residues" evidence="7">
    <location>
        <begin position="819"/>
        <end position="832"/>
    </location>
</feature>
<dbReference type="PANTHER" id="PTHR31944">
    <property type="entry name" value="HEME-RESPONSIVE ZINC FINGER TRANSCRIPTION FACTOR HAP1"/>
    <property type="match status" value="1"/>
</dbReference>
<dbReference type="AlphaFoldDB" id="A0A0G2HX62"/>
<dbReference type="SUPFAM" id="SSF57701">
    <property type="entry name" value="Zn2/Cys6 DNA-binding domain"/>
    <property type="match status" value="1"/>
</dbReference>
<dbReference type="GO" id="GO:0008270">
    <property type="term" value="F:zinc ion binding"/>
    <property type="evidence" value="ECO:0007669"/>
    <property type="project" value="InterPro"/>
</dbReference>
<dbReference type="PANTHER" id="PTHR31944:SF131">
    <property type="entry name" value="HEME-RESPONSIVE ZINC FINGER TRANSCRIPTION FACTOR HAP1"/>
    <property type="match status" value="1"/>
</dbReference>
<dbReference type="InterPro" id="IPR036864">
    <property type="entry name" value="Zn2-C6_fun-type_DNA-bd_sf"/>
</dbReference>
<dbReference type="GO" id="GO:0000978">
    <property type="term" value="F:RNA polymerase II cis-regulatory region sequence-specific DNA binding"/>
    <property type="evidence" value="ECO:0007669"/>
    <property type="project" value="TreeGrafter"/>
</dbReference>
<dbReference type="VEuPathDB" id="FungiDB:EMCG_00371"/>
<dbReference type="EMBL" id="LCZI01001058">
    <property type="protein sequence ID" value="KKZ62688.1"/>
    <property type="molecule type" value="Genomic_DNA"/>
</dbReference>
<dbReference type="CDD" id="cd00067">
    <property type="entry name" value="GAL4"/>
    <property type="match status" value="1"/>
</dbReference>
<keyword evidence="6" id="KW-0539">Nucleus</keyword>
<dbReference type="InterPro" id="IPR051430">
    <property type="entry name" value="Fungal_TF_Env_Response"/>
</dbReference>
<evidence type="ECO:0000313" key="9">
    <source>
        <dbReference type="EMBL" id="KKZ62688.1"/>
    </source>
</evidence>
<dbReference type="OrthoDB" id="762982at2759"/>
<reference evidence="10" key="1">
    <citation type="journal article" date="2015" name="PLoS Genet.">
        <title>The dynamic genome and transcriptome of the human fungal pathogen Blastomyces and close relative Emmonsia.</title>
        <authorList>
            <person name="Munoz J.F."/>
            <person name="Gauthier G.M."/>
            <person name="Desjardins C.A."/>
            <person name="Gallo J.E."/>
            <person name="Holder J."/>
            <person name="Sullivan T.D."/>
            <person name="Marty A.J."/>
            <person name="Carmen J.C."/>
            <person name="Chen Z."/>
            <person name="Ding L."/>
            <person name="Gujja S."/>
            <person name="Magrini V."/>
            <person name="Misas E."/>
            <person name="Mitreva M."/>
            <person name="Priest M."/>
            <person name="Saif S."/>
            <person name="Whiston E.A."/>
            <person name="Young S."/>
            <person name="Zeng Q."/>
            <person name="Goldman W.E."/>
            <person name="Mardis E.R."/>
            <person name="Taylor J.W."/>
            <person name="McEwen J.G."/>
            <person name="Clay O.K."/>
            <person name="Klein B.S."/>
            <person name="Cuomo C.A."/>
        </authorList>
    </citation>
    <scope>NUCLEOTIDE SEQUENCE [LARGE SCALE GENOMIC DNA]</scope>
    <source>
        <strain evidence="10">UAMH 3008</strain>
    </source>
</reference>
<organism evidence="9 10">
    <name type="scientific">[Emmonsia] crescens</name>
    <dbReference type="NCBI Taxonomy" id="73230"/>
    <lineage>
        <taxon>Eukaryota</taxon>
        <taxon>Fungi</taxon>
        <taxon>Dikarya</taxon>
        <taxon>Ascomycota</taxon>
        <taxon>Pezizomycotina</taxon>
        <taxon>Eurotiomycetes</taxon>
        <taxon>Eurotiomycetidae</taxon>
        <taxon>Onygenales</taxon>
        <taxon>Ajellomycetaceae</taxon>
        <taxon>Emergomyces</taxon>
    </lineage>
</organism>
<dbReference type="InterPro" id="IPR001138">
    <property type="entry name" value="Zn2Cys6_DnaBD"/>
</dbReference>
<evidence type="ECO:0000256" key="6">
    <source>
        <dbReference type="ARBA" id="ARBA00023242"/>
    </source>
</evidence>
<feature type="region of interest" description="Disordered" evidence="7">
    <location>
        <begin position="112"/>
        <end position="152"/>
    </location>
</feature>
<feature type="region of interest" description="Disordered" evidence="7">
    <location>
        <begin position="1"/>
        <end position="25"/>
    </location>
</feature>
<feature type="compositionally biased region" description="Acidic residues" evidence="7">
    <location>
        <begin position="136"/>
        <end position="149"/>
    </location>
</feature>
<feature type="compositionally biased region" description="Polar residues" evidence="7">
    <location>
        <begin position="120"/>
        <end position="129"/>
    </location>
</feature>
<feature type="region of interest" description="Disordered" evidence="7">
    <location>
        <begin position="797"/>
        <end position="881"/>
    </location>
</feature>
<gene>
    <name evidence="9" type="ORF">EMCG_00371</name>
</gene>
<evidence type="ECO:0000313" key="10">
    <source>
        <dbReference type="Proteomes" id="UP000034164"/>
    </source>
</evidence>
<dbReference type="InterPro" id="IPR007219">
    <property type="entry name" value="XnlR_reg_dom"/>
</dbReference>
<feature type="compositionally biased region" description="Polar residues" evidence="7">
    <location>
        <begin position="674"/>
        <end position="688"/>
    </location>
</feature>
<comment type="caution">
    <text evidence="9">The sequence shown here is derived from an EMBL/GenBank/DDBJ whole genome shotgun (WGS) entry which is preliminary data.</text>
</comment>
<feature type="compositionally biased region" description="Polar residues" evidence="7">
    <location>
        <begin position="797"/>
        <end position="806"/>
    </location>
</feature>
<keyword evidence="2" id="KW-0862">Zinc</keyword>
<dbReference type="GO" id="GO:0001228">
    <property type="term" value="F:DNA-binding transcription activator activity, RNA polymerase II-specific"/>
    <property type="evidence" value="ECO:0007669"/>
    <property type="project" value="TreeGrafter"/>
</dbReference>
<accession>A0A0G2HX62</accession>
<feature type="region of interest" description="Disordered" evidence="7">
    <location>
        <begin position="674"/>
        <end position="694"/>
    </location>
</feature>
<dbReference type="Pfam" id="PF00172">
    <property type="entry name" value="Zn_clus"/>
    <property type="match status" value="1"/>
</dbReference>
<evidence type="ECO:0000256" key="3">
    <source>
        <dbReference type="ARBA" id="ARBA00023015"/>
    </source>
</evidence>
<feature type="compositionally biased region" description="Low complexity" evidence="7">
    <location>
        <begin position="847"/>
        <end position="865"/>
    </location>
</feature>
<evidence type="ECO:0000256" key="1">
    <source>
        <dbReference type="ARBA" id="ARBA00022723"/>
    </source>
</evidence>